<sequence length="525" mass="58569">MTARSEVKRILLLAVCLVLFFPSNQARAEPSGQKTLVIGRSADSVTLDPALAPDRESSKVVAHIFETLVRAEDEGSRIEPGLALRWESSPDRTEWFFHLRPGVFFHDQTPFNAQAVIFSLARQIDPSHPHHLSHSILEAGIRDNIRSVDEIDELTVRIVLESPRGNFLSSLSSTKASIVSPTAVRQTGAAFARNPVGTGPFKFLQWQPDGTIILASHEDYWDGRANLDRIVYRTIPDNLERHLAFQGGHIHVLDGVLPGDVPRLLRLPRTRILAHPGMNVAFMAMNVNKPPLDRVEVRRAVNHAVNKADLVKYLYQGFADPAGTLLPPTMFGHHAQISDYAYDPQRARRLLAEVGLPDGFRTTLWVMSSARPYLPQPVEAARLIRAGLAEVGIEAEIKILDWSSYLESIVTGQHDICLLGWNAQTADPYHLLETNLGPLNTQPGRATNITFWRSDRMGALLDKFRHDMELPEQEALLHAIQEFVMEQAPLVPLAHAQTILAVRDDVSGLVLQPNNLLRLHRADLD</sequence>
<feature type="signal peptide" evidence="4">
    <location>
        <begin position="1"/>
        <end position="28"/>
    </location>
</feature>
<proteinExistence type="inferred from homology"/>
<evidence type="ECO:0000256" key="3">
    <source>
        <dbReference type="ARBA" id="ARBA00022729"/>
    </source>
</evidence>
<keyword evidence="2" id="KW-0813">Transport</keyword>
<dbReference type="Pfam" id="PF00496">
    <property type="entry name" value="SBP_bac_5"/>
    <property type="match status" value="1"/>
</dbReference>
<evidence type="ECO:0000313" key="7">
    <source>
        <dbReference type="Proteomes" id="UP000198771"/>
    </source>
</evidence>
<dbReference type="PANTHER" id="PTHR30290">
    <property type="entry name" value="PERIPLASMIC BINDING COMPONENT OF ABC TRANSPORTER"/>
    <property type="match status" value="1"/>
</dbReference>
<dbReference type="SUPFAM" id="SSF53850">
    <property type="entry name" value="Periplasmic binding protein-like II"/>
    <property type="match status" value="1"/>
</dbReference>
<dbReference type="GO" id="GO:0030288">
    <property type="term" value="C:outer membrane-bounded periplasmic space"/>
    <property type="evidence" value="ECO:0007669"/>
    <property type="project" value="UniProtKB-ARBA"/>
</dbReference>
<dbReference type="InterPro" id="IPR000914">
    <property type="entry name" value="SBP_5_dom"/>
</dbReference>
<dbReference type="Gene3D" id="3.90.76.10">
    <property type="entry name" value="Dipeptide-binding Protein, Domain 1"/>
    <property type="match status" value="1"/>
</dbReference>
<evidence type="ECO:0000256" key="4">
    <source>
        <dbReference type="SAM" id="SignalP"/>
    </source>
</evidence>
<dbReference type="Gene3D" id="3.10.105.10">
    <property type="entry name" value="Dipeptide-binding Protein, Domain 3"/>
    <property type="match status" value="1"/>
</dbReference>
<dbReference type="GO" id="GO:0043190">
    <property type="term" value="C:ATP-binding cassette (ABC) transporter complex"/>
    <property type="evidence" value="ECO:0007669"/>
    <property type="project" value="InterPro"/>
</dbReference>
<comment type="similarity">
    <text evidence="1">Belongs to the bacterial solute-binding protein 5 family.</text>
</comment>
<evidence type="ECO:0000259" key="5">
    <source>
        <dbReference type="Pfam" id="PF00496"/>
    </source>
</evidence>
<evidence type="ECO:0000313" key="6">
    <source>
        <dbReference type="EMBL" id="SDB59652.1"/>
    </source>
</evidence>
<dbReference type="STRING" id="617002.SAMN05660653_03040"/>
<accession>A0A1G6EQU3</accession>
<reference evidence="6 7" key="1">
    <citation type="submission" date="2016-10" db="EMBL/GenBank/DDBJ databases">
        <authorList>
            <person name="de Groot N.N."/>
        </authorList>
    </citation>
    <scope>NUCLEOTIDE SEQUENCE [LARGE SCALE GENOMIC DNA]</scope>
    <source>
        <strain evidence="6 7">ASO4-2</strain>
    </source>
</reference>
<dbReference type="GO" id="GO:1904680">
    <property type="term" value="F:peptide transmembrane transporter activity"/>
    <property type="evidence" value="ECO:0007669"/>
    <property type="project" value="TreeGrafter"/>
</dbReference>
<dbReference type="PIRSF" id="PIRSF002741">
    <property type="entry name" value="MppA"/>
    <property type="match status" value="1"/>
</dbReference>
<dbReference type="Gene3D" id="3.40.190.10">
    <property type="entry name" value="Periplasmic binding protein-like II"/>
    <property type="match status" value="1"/>
</dbReference>
<keyword evidence="7" id="KW-1185">Reference proteome</keyword>
<organism evidence="6 7">
    <name type="scientific">Desulfonatronum thiosulfatophilum</name>
    <dbReference type="NCBI Taxonomy" id="617002"/>
    <lineage>
        <taxon>Bacteria</taxon>
        <taxon>Pseudomonadati</taxon>
        <taxon>Thermodesulfobacteriota</taxon>
        <taxon>Desulfovibrionia</taxon>
        <taxon>Desulfovibrionales</taxon>
        <taxon>Desulfonatronaceae</taxon>
        <taxon>Desulfonatronum</taxon>
    </lineage>
</organism>
<dbReference type="PANTHER" id="PTHR30290:SF9">
    <property type="entry name" value="OLIGOPEPTIDE-BINDING PROTEIN APPA"/>
    <property type="match status" value="1"/>
</dbReference>
<dbReference type="Proteomes" id="UP000198771">
    <property type="component" value="Unassembled WGS sequence"/>
</dbReference>
<evidence type="ECO:0000256" key="2">
    <source>
        <dbReference type="ARBA" id="ARBA00022448"/>
    </source>
</evidence>
<feature type="chain" id="PRO_5011683339" evidence="4">
    <location>
        <begin position="29"/>
        <end position="525"/>
    </location>
</feature>
<dbReference type="EMBL" id="FMXO01000021">
    <property type="protein sequence ID" value="SDB59652.1"/>
    <property type="molecule type" value="Genomic_DNA"/>
</dbReference>
<keyword evidence="3 4" id="KW-0732">Signal</keyword>
<gene>
    <name evidence="6" type="ORF">SAMN05660653_03040</name>
</gene>
<dbReference type="InterPro" id="IPR030678">
    <property type="entry name" value="Peptide/Ni-bd"/>
</dbReference>
<feature type="domain" description="Solute-binding protein family 5" evidence="5">
    <location>
        <begin position="78"/>
        <end position="439"/>
    </location>
</feature>
<dbReference type="CDD" id="cd08493">
    <property type="entry name" value="PBP2_DppA_like"/>
    <property type="match status" value="1"/>
</dbReference>
<evidence type="ECO:0000256" key="1">
    <source>
        <dbReference type="ARBA" id="ARBA00005695"/>
    </source>
</evidence>
<dbReference type="InterPro" id="IPR039424">
    <property type="entry name" value="SBP_5"/>
</dbReference>
<dbReference type="GO" id="GO:0015833">
    <property type="term" value="P:peptide transport"/>
    <property type="evidence" value="ECO:0007669"/>
    <property type="project" value="TreeGrafter"/>
</dbReference>
<name>A0A1G6EQU3_9BACT</name>
<dbReference type="AlphaFoldDB" id="A0A1G6EQU3"/>
<protein>
    <submittedName>
        <fullName evidence="6">Peptide/nickel transport system substrate-binding protein</fullName>
    </submittedName>
</protein>